<keyword evidence="7" id="KW-0472">Membrane</keyword>
<gene>
    <name evidence="9" type="primary">mglB_20</name>
    <name evidence="9" type="ORF">CLBCK_49380</name>
</gene>
<dbReference type="InterPro" id="IPR028082">
    <property type="entry name" value="Peripla_BP_I"/>
</dbReference>
<keyword evidence="4" id="KW-0732">Signal</keyword>
<sequence>MKTFLKTIVFIQTVLIIFILINIAHVNTFASSSIDVSNGKVANVAVLLYSFDDPYMLEIKKSLEDIENQNKDKIHFTFYDGKNNMAIQNETIDSLRKSNIDLFILKLVDTKEETIKNIMLNLKNVPIIFMEVTPEVVSKVSKLYSKAVFLYSTSSHEGVLQGKILVDKWNTDKKFLDKNNDNILQYILLKGEVNNPYAIERTNDAISTINGAGIQTEQLALVNANWFRELAKTSVDNLFLKYDGGIEAIIANNDAMALGSIEALQKYGYNKGDKNKNIAVVGIDGLEEAKNLIDKGLMTGTLIQDTKMVTEAFYNIGMNLIKNENPIANTPYKLDNRVITIPESYKPYTGPVSSE</sequence>
<feature type="transmembrane region" description="Helical" evidence="7">
    <location>
        <begin position="7"/>
        <end position="26"/>
    </location>
</feature>
<comment type="similarity">
    <text evidence="2">Belongs to the bacterial solute-binding protein 2 family.</text>
</comment>
<evidence type="ECO:0000313" key="10">
    <source>
        <dbReference type="Proteomes" id="UP000190973"/>
    </source>
</evidence>
<comment type="subunit">
    <text evidence="5">The ABC transporter complex is composed of one ATP-binding protein (MglA), two transmembrane proteins (MglC) and a solute-binding protein (MglB).</text>
</comment>
<keyword evidence="7" id="KW-1133">Transmembrane helix</keyword>
<dbReference type="AlphaFoldDB" id="A0A1S8RF56"/>
<dbReference type="InterPro" id="IPR044085">
    <property type="entry name" value="MglB-like_PBP1"/>
</dbReference>
<evidence type="ECO:0000256" key="5">
    <source>
        <dbReference type="ARBA" id="ARBA00034323"/>
    </source>
</evidence>
<dbReference type="CDD" id="cd01539">
    <property type="entry name" value="PBP1_GGBP"/>
    <property type="match status" value="1"/>
</dbReference>
<evidence type="ECO:0000313" key="9">
    <source>
        <dbReference type="EMBL" id="OOM51837.1"/>
    </source>
</evidence>
<evidence type="ECO:0000256" key="1">
    <source>
        <dbReference type="ARBA" id="ARBA00004196"/>
    </source>
</evidence>
<evidence type="ECO:0000259" key="8">
    <source>
        <dbReference type="Pfam" id="PF13407"/>
    </source>
</evidence>
<evidence type="ECO:0000256" key="4">
    <source>
        <dbReference type="ARBA" id="ARBA00022729"/>
    </source>
</evidence>
<dbReference type="Proteomes" id="UP000190973">
    <property type="component" value="Unassembled WGS sequence"/>
</dbReference>
<dbReference type="PANTHER" id="PTHR46847">
    <property type="entry name" value="D-ALLOSE-BINDING PERIPLASMIC PROTEIN-RELATED"/>
    <property type="match status" value="1"/>
</dbReference>
<dbReference type="RefSeq" id="WP_077841076.1">
    <property type="nucleotide sequence ID" value="NZ_JABTAE010000001.1"/>
</dbReference>
<dbReference type="Pfam" id="PF13407">
    <property type="entry name" value="Peripla_BP_4"/>
    <property type="match status" value="1"/>
</dbReference>
<reference evidence="9 10" key="1">
    <citation type="submission" date="2016-05" db="EMBL/GenBank/DDBJ databases">
        <title>Microbial solvent formation.</title>
        <authorList>
            <person name="Poehlein A."/>
            <person name="Montoya Solano J.D."/>
            <person name="Flitsch S."/>
            <person name="Krabben P."/>
            <person name="Duerre P."/>
            <person name="Daniel R."/>
        </authorList>
    </citation>
    <scope>NUCLEOTIDE SEQUENCE [LARGE SCALE GENOMIC DNA]</scope>
    <source>
        <strain evidence="9 10">DSM 53</strain>
    </source>
</reference>
<dbReference type="InterPro" id="IPR025997">
    <property type="entry name" value="SBP_2_dom"/>
</dbReference>
<dbReference type="GO" id="GO:0030313">
    <property type="term" value="C:cell envelope"/>
    <property type="evidence" value="ECO:0007669"/>
    <property type="project" value="UniProtKB-SubCell"/>
</dbReference>
<dbReference type="GO" id="GO:0030246">
    <property type="term" value="F:carbohydrate binding"/>
    <property type="evidence" value="ECO:0007669"/>
    <property type="project" value="InterPro"/>
</dbReference>
<evidence type="ECO:0000256" key="2">
    <source>
        <dbReference type="ARBA" id="ARBA00007639"/>
    </source>
</evidence>
<evidence type="ECO:0000256" key="6">
    <source>
        <dbReference type="ARBA" id="ARBA00034344"/>
    </source>
</evidence>
<evidence type="ECO:0000256" key="7">
    <source>
        <dbReference type="SAM" id="Phobius"/>
    </source>
</evidence>
<proteinExistence type="inferred from homology"/>
<comment type="caution">
    <text evidence="9">The sequence shown here is derived from an EMBL/GenBank/DDBJ whole genome shotgun (WGS) entry which is preliminary data.</text>
</comment>
<comment type="subcellular location">
    <subcellularLocation>
        <location evidence="1">Cell envelope</location>
    </subcellularLocation>
</comment>
<feature type="domain" description="Periplasmic binding protein" evidence="8">
    <location>
        <begin position="44"/>
        <end position="324"/>
    </location>
</feature>
<dbReference type="SUPFAM" id="SSF53822">
    <property type="entry name" value="Periplasmic binding protein-like I"/>
    <property type="match status" value="1"/>
</dbReference>
<dbReference type="Gene3D" id="3.40.50.2300">
    <property type="match status" value="2"/>
</dbReference>
<organism evidence="9 10">
    <name type="scientific">Clostridium beijerinckii</name>
    <name type="common">Clostridium MP</name>
    <dbReference type="NCBI Taxonomy" id="1520"/>
    <lineage>
        <taxon>Bacteria</taxon>
        <taxon>Bacillati</taxon>
        <taxon>Bacillota</taxon>
        <taxon>Clostridia</taxon>
        <taxon>Eubacteriales</taxon>
        <taxon>Clostridiaceae</taxon>
        <taxon>Clostridium</taxon>
    </lineage>
</organism>
<protein>
    <recommendedName>
        <fullName evidence="6">D-galactose/methyl-galactoside binding periplasmic protein MglB</fullName>
    </recommendedName>
</protein>
<name>A0A1S8RF56_CLOBE</name>
<accession>A0A1S8RF56</accession>
<keyword evidence="7" id="KW-0812">Transmembrane</keyword>
<evidence type="ECO:0000256" key="3">
    <source>
        <dbReference type="ARBA" id="ARBA00022723"/>
    </source>
</evidence>
<dbReference type="EMBL" id="LZZI01000221">
    <property type="protein sequence ID" value="OOM51837.1"/>
    <property type="molecule type" value="Genomic_DNA"/>
</dbReference>
<keyword evidence="3" id="KW-0479">Metal-binding</keyword>
<dbReference type="PANTHER" id="PTHR46847:SF1">
    <property type="entry name" value="D-ALLOSE-BINDING PERIPLASMIC PROTEIN-RELATED"/>
    <property type="match status" value="1"/>
</dbReference>
<dbReference type="GO" id="GO:0046872">
    <property type="term" value="F:metal ion binding"/>
    <property type="evidence" value="ECO:0007669"/>
    <property type="project" value="UniProtKB-KW"/>
</dbReference>